<dbReference type="InterPro" id="IPR017777">
    <property type="entry name" value="ABC_urea-bd_UrtA"/>
</dbReference>
<reference evidence="2" key="1">
    <citation type="submission" date="2019-09" db="EMBL/GenBank/DDBJ databases">
        <title>Isolation and complete genome sequencing of Methylocystis species.</title>
        <authorList>
            <person name="Rumah B.L."/>
            <person name="Stead C.E."/>
            <person name="Stevens B.C."/>
            <person name="Minton N.P."/>
            <person name="Grosse-Honebrink A."/>
            <person name="Zhang Y."/>
        </authorList>
    </citation>
    <scope>NUCLEOTIDE SEQUENCE [LARGE SCALE GENOMIC DNA]</scope>
    <source>
        <strain evidence="2">BRCS1</strain>
    </source>
</reference>
<dbReference type="Proteomes" id="UP000424673">
    <property type="component" value="Chromosome"/>
</dbReference>
<protein>
    <submittedName>
        <fullName evidence="1">Urea ABC transporter substrate-binding protein</fullName>
    </submittedName>
</protein>
<proteinExistence type="predicted"/>
<keyword evidence="2" id="KW-1185">Reference proteome</keyword>
<dbReference type="CDD" id="cd06355">
    <property type="entry name" value="PBP1_FmdD-like"/>
    <property type="match status" value="1"/>
</dbReference>
<evidence type="ECO:0000313" key="2">
    <source>
        <dbReference type="Proteomes" id="UP000424673"/>
    </source>
</evidence>
<dbReference type="InterPro" id="IPR028082">
    <property type="entry name" value="Peripla_BP_I"/>
</dbReference>
<sequence length="440" mass="48978">MTFSFDLRKLGSRIRPMALDTRSAWKGFVAVAIAAAMAFAATMFLLQAESAPIKVGILHSRSGPMAISENSMVDAEMLAIEEINAKGGLLGRKIQPIIADGKSDWPTFAKEAERLITEEHVSVIFGCWTSASRKTVAPIIEKYGQLLVYPMAYEGLEQSPNIIYTGAAPNQQVIPAIKWSLDHIGKKFYLIGSDYVWPHSINEIMKDTIRALGAELVGEDYIFFGSSNVSRAVQKIQLAQPDVIISSVVGDSNKAFYQALTDAGLSADKLPVVSVSIGEEELRSLPIASLQGHYSAWSYFEAIKKPENERFVRAFRERYGTNRVTGDVIATSYFSVILWGKAVQEAQSFDVQRVKRTMLTETLDAPEGLVSVDPYTQHTWRSFSVGKIQTDGRIELVWTIDRPIRPVPYPPTRTKAEWEEFLAALYNRWGGRWANPTEAD</sequence>
<dbReference type="InterPro" id="IPR000709">
    <property type="entry name" value="Leu_Ile_Val-bd"/>
</dbReference>
<name>A0ABX6EK52_9HYPH</name>
<dbReference type="PANTHER" id="PTHR47628">
    <property type="match status" value="1"/>
</dbReference>
<dbReference type="EMBL" id="CP044328">
    <property type="protein sequence ID" value="QGM94704.1"/>
    <property type="molecule type" value="Genomic_DNA"/>
</dbReference>
<dbReference type="PRINTS" id="PR00337">
    <property type="entry name" value="LEUILEVALBP"/>
</dbReference>
<evidence type="ECO:0000313" key="1">
    <source>
        <dbReference type="EMBL" id="QGM94704.1"/>
    </source>
</evidence>
<dbReference type="Pfam" id="PF13433">
    <property type="entry name" value="Peripla_BP_5"/>
    <property type="match status" value="1"/>
</dbReference>
<organism evidence="1 2">
    <name type="scientific">Methylocystis rosea</name>
    <dbReference type="NCBI Taxonomy" id="173366"/>
    <lineage>
        <taxon>Bacteria</taxon>
        <taxon>Pseudomonadati</taxon>
        <taxon>Pseudomonadota</taxon>
        <taxon>Alphaproteobacteria</taxon>
        <taxon>Hyphomicrobiales</taxon>
        <taxon>Methylocystaceae</taxon>
        <taxon>Methylocystis</taxon>
    </lineage>
</organism>
<dbReference type="SUPFAM" id="SSF53822">
    <property type="entry name" value="Periplasmic binding protein-like I"/>
    <property type="match status" value="1"/>
</dbReference>
<dbReference type="Gene3D" id="3.40.50.2300">
    <property type="match status" value="2"/>
</dbReference>
<dbReference type="PANTHER" id="PTHR47628:SF1">
    <property type="entry name" value="ALIPHATIC AMIDASE EXPRESSION-REGULATING PROTEIN"/>
    <property type="match status" value="1"/>
</dbReference>
<accession>A0ABX6EK52</accession>
<reference evidence="1 2" key="2">
    <citation type="journal article" date="2021" name="AMB Express">
        <title>Isolation and characterisation of Methylocystis spp. for poly-3-hydroxybutyrate production using waste methane feedstocks.</title>
        <authorList>
            <person name="Rumah B.L."/>
            <person name="Stead C.E."/>
            <person name="Claxton Stevens B.H."/>
            <person name="Minton N.P."/>
            <person name="Grosse-Honebrink A."/>
            <person name="Zhang Y."/>
        </authorList>
    </citation>
    <scope>NUCLEOTIDE SEQUENCE [LARGE SCALE GENOMIC DNA]</scope>
    <source>
        <strain evidence="1 2">BRCS1</strain>
    </source>
</reference>
<gene>
    <name evidence="1" type="ORF">F7D13_12120</name>
</gene>